<evidence type="ECO:0000313" key="2">
    <source>
        <dbReference type="EMBL" id="KAK8074073.1"/>
    </source>
</evidence>
<organism evidence="2 3">
    <name type="scientific">Apiospora phragmitis</name>
    <dbReference type="NCBI Taxonomy" id="2905665"/>
    <lineage>
        <taxon>Eukaryota</taxon>
        <taxon>Fungi</taxon>
        <taxon>Dikarya</taxon>
        <taxon>Ascomycota</taxon>
        <taxon>Pezizomycotina</taxon>
        <taxon>Sordariomycetes</taxon>
        <taxon>Xylariomycetidae</taxon>
        <taxon>Amphisphaeriales</taxon>
        <taxon>Apiosporaceae</taxon>
        <taxon>Apiospora</taxon>
    </lineage>
</organism>
<evidence type="ECO:0000256" key="1">
    <source>
        <dbReference type="SAM" id="MobiDB-lite"/>
    </source>
</evidence>
<accession>A0ABR1VW45</accession>
<dbReference type="EMBL" id="JAQQWL010000005">
    <property type="protein sequence ID" value="KAK8074073.1"/>
    <property type="molecule type" value="Genomic_DNA"/>
</dbReference>
<feature type="compositionally biased region" description="Basic and acidic residues" evidence="1">
    <location>
        <begin position="269"/>
        <end position="281"/>
    </location>
</feature>
<feature type="compositionally biased region" description="Basic and acidic residues" evidence="1">
    <location>
        <begin position="7"/>
        <end position="24"/>
    </location>
</feature>
<feature type="region of interest" description="Disordered" evidence="1">
    <location>
        <begin position="250"/>
        <end position="294"/>
    </location>
</feature>
<feature type="compositionally biased region" description="Basic and acidic residues" evidence="1">
    <location>
        <begin position="116"/>
        <end position="131"/>
    </location>
</feature>
<feature type="compositionally biased region" description="Polar residues" evidence="1">
    <location>
        <begin position="283"/>
        <end position="294"/>
    </location>
</feature>
<keyword evidence="3" id="KW-1185">Reference proteome</keyword>
<dbReference type="Proteomes" id="UP001480595">
    <property type="component" value="Unassembled WGS sequence"/>
</dbReference>
<feature type="compositionally biased region" description="Low complexity" evidence="1">
    <location>
        <begin position="26"/>
        <end position="48"/>
    </location>
</feature>
<feature type="compositionally biased region" description="Polar residues" evidence="1">
    <location>
        <begin position="258"/>
        <end position="267"/>
    </location>
</feature>
<sequence>MFQRFKSALDKSIAEEQARQKTLQEQRSNTASPSSSSRPQSISRTNSSAAKRKARKPGQDSANGSDNLPNTDPAVFEAAFALDDEEAEAKAAVTNSENGDVSEKGVKGDSSPDATNSEKPEAKEKTETNGDKKKRTAPAPVTAADLPPEIQAKLRKLDKLEKTYPELLRSYRIAHGRATAIEPFERALREHTPLTSIKDTDALVEYLNQLNLKGNMVMDEFKRVSAEKDTLKKKHDETSQELTTLKEEMAALKAASPPATSTENSEASKAAEGDATKKDATSTEEPTQTVKSPVTSILGVFFPKTEARV</sequence>
<feature type="compositionally biased region" description="Polar residues" evidence="1">
    <location>
        <begin position="60"/>
        <end position="70"/>
    </location>
</feature>
<dbReference type="RefSeq" id="XP_066718548.1">
    <property type="nucleotide sequence ID" value="XM_066856381.1"/>
</dbReference>
<name>A0ABR1VW45_9PEZI</name>
<gene>
    <name evidence="2" type="ORF">PG994_004972</name>
</gene>
<dbReference type="GeneID" id="92089444"/>
<reference evidence="2 3" key="1">
    <citation type="submission" date="2023-01" db="EMBL/GenBank/DDBJ databases">
        <title>Analysis of 21 Apiospora genomes using comparative genomics revels a genus with tremendous synthesis potential of carbohydrate active enzymes and secondary metabolites.</title>
        <authorList>
            <person name="Sorensen T."/>
        </authorList>
    </citation>
    <scope>NUCLEOTIDE SEQUENCE [LARGE SCALE GENOMIC DNA]</scope>
    <source>
        <strain evidence="2 3">CBS 135458</strain>
    </source>
</reference>
<comment type="caution">
    <text evidence="2">The sequence shown here is derived from an EMBL/GenBank/DDBJ whole genome shotgun (WGS) entry which is preliminary data.</text>
</comment>
<evidence type="ECO:0000313" key="3">
    <source>
        <dbReference type="Proteomes" id="UP001480595"/>
    </source>
</evidence>
<proteinExistence type="predicted"/>
<protein>
    <submittedName>
        <fullName evidence="2">Uncharacterized protein</fullName>
    </submittedName>
</protein>
<feature type="region of interest" description="Disordered" evidence="1">
    <location>
        <begin position="1"/>
        <end position="148"/>
    </location>
</feature>